<name>A0ABY1KKG0_9BACI</name>
<proteinExistence type="predicted"/>
<accession>A0ABY1KKG0</accession>
<comment type="caution">
    <text evidence="1">The sequence shown here is derived from an EMBL/GenBank/DDBJ whole genome shotgun (WGS) entry which is preliminary data.</text>
</comment>
<keyword evidence="2" id="KW-1185">Reference proteome</keyword>
<dbReference type="EMBL" id="FTOK01000001">
    <property type="protein sequence ID" value="SIS45336.1"/>
    <property type="molecule type" value="Genomic_DNA"/>
</dbReference>
<dbReference type="Proteomes" id="UP000199777">
    <property type="component" value="Unassembled WGS sequence"/>
</dbReference>
<sequence length="103" mass="12292">MGYILPVNHYQYQYQDYHQRITERQQAPRGIEKAWKIVLDQKVKERRQTREEDRLEYHQISGLLYAPSTVHKTHSRNSSLPLHTQEKIYSRVTGKGSFFSESV</sequence>
<dbReference type="RefSeq" id="WP_076569184.1">
    <property type="nucleotide sequence ID" value="NZ_FTOK01000001.1"/>
</dbReference>
<organism evidence="1 2">
    <name type="scientific">Salimicrobium salexigens</name>
    <dbReference type="NCBI Taxonomy" id="908941"/>
    <lineage>
        <taxon>Bacteria</taxon>
        <taxon>Bacillati</taxon>
        <taxon>Bacillota</taxon>
        <taxon>Bacilli</taxon>
        <taxon>Bacillales</taxon>
        <taxon>Bacillaceae</taxon>
        <taxon>Salimicrobium</taxon>
    </lineage>
</organism>
<protein>
    <submittedName>
        <fullName evidence="1">Uncharacterized protein</fullName>
    </submittedName>
</protein>
<evidence type="ECO:0000313" key="2">
    <source>
        <dbReference type="Proteomes" id="UP000199777"/>
    </source>
</evidence>
<gene>
    <name evidence="1" type="ORF">SAMN05421758_101164</name>
</gene>
<reference evidence="1 2" key="1">
    <citation type="submission" date="2017-01" db="EMBL/GenBank/DDBJ databases">
        <authorList>
            <person name="Varghese N."/>
            <person name="Submissions S."/>
        </authorList>
    </citation>
    <scope>NUCLEOTIDE SEQUENCE [LARGE SCALE GENOMIC DNA]</scope>
    <source>
        <strain evidence="1 2">DSM 22782</strain>
    </source>
</reference>
<evidence type="ECO:0000313" key="1">
    <source>
        <dbReference type="EMBL" id="SIS45336.1"/>
    </source>
</evidence>